<gene>
    <name evidence="2" type="ORF">UY3_03867</name>
</gene>
<evidence type="ECO:0000313" key="2">
    <source>
        <dbReference type="EMBL" id="EMP38910.1"/>
    </source>
</evidence>
<feature type="region of interest" description="Disordered" evidence="1">
    <location>
        <begin position="1"/>
        <end position="83"/>
    </location>
</feature>
<dbReference type="EMBL" id="KB518250">
    <property type="protein sequence ID" value="EMP38910.1"/>
    <property type="molecule type" value="Genomic_DNA"/>
</dbReference>
<evidence type="ECO:0000313" key="3">
    <source>
        <dbReference type="Proteomes" id="UP000031443"/>
    </source>
</evidence>
<feature type="compositionally biased region" description="Polar residues" evidence="1">
    <location>
        <begin position="40"/>
        <end position="49"/>
    </location>
</feature>
<feature type="compositionally biased region" description="Basic and acidic residues" evidence="1">
    <location>
        <begin position="1"/>
        <end position="15"/>
    </location>
</feature>
<accession>M7BT34</accession>
<dbReference type="AlphaFoldDB" id="M7BT34"/>
<reference evidence="3" key="1">
    <citation type="journal article" date="2013" name="Nat. Genet.">
        <title>The draft genomes of soft-shell turtle and green sea turtle yield insights into the development and evolution of the turtle-specific body plan.</title>
        <authorList>
            <person name="Wang Z."/>
            <person name="Pascual-Anaya J."/>
            <person name="Zadissa A."/>
            <person name="Li W."/>
            <person name="Niimura Y."/>
            <person name="Huang Z."/>
            <person name="Li C."/>
            <person name="White S."/>
            <person name="Xiong Z."/>
            <person name="Fang D."/>
            <person name="Wang B."/>
            <person name="Ming Y."/>
            <person name="Chen Y."/>
            <person name="Zheng Y."/>
            <person name="Kuraku S."/>
            <person name="Pignatelli M."/>
            <person name="Herrero J."/>
            <person name="Beal K."/>
            <person name="Nozawa M."/>
            <person name="Li Q."/>
            <person name="Wang J."/>
            <person name="Zhang H."/>
            <person name="Yu L."/>
            <person name="Shigenobu S."/>
            <person name="Wang J."/>
            <person name="Liu J."/>
            <person name="Flicek P."/>
            <person name="Searle S."/>
            <person name="Wang J."/>
            <person name="Kuratani S."/>
            <person name="Yin Y."/>
            <person name="Aken B."/>
            <person name="Zhang G."/>
            <person name="Irie N."/>
        </authorList>
    </citation>
    <scope>NUCLEOTIDE SEQUENCE [LARGE SCALE GENOMIC DNA]</scope>
</reference>
<dbReference type="Proteomes" id="UP000031443">
    <property type="component" value="Unassembled WGS sequence"/>
</dbReference>
<organism evidence="2 3">
    <name type="scientific">Chelonia mydas</name>
    <name type="common">Green sea-turtle</name>
    <name type="synonym">Chelonia agassizi</name>
    <dbReference type="NCBI Taxonomy" id="8469"/>
    <lineage>
        <taxon>Eukaryota</taxon>
        <taxon>Metazoa</taxon>
        <taxon>Chordata</taxon>
        <taxon>Craniata</taxon>
        <taxon>Vertebrata</taxon>
        <taxon>Euteleostomi</taxon>
        <taxon>Archelosauria</taxon>
        <taxon>Testudinata</taxon>
        <taxon>Testudines</taxon>
        <taxon>Cryptodira</taxon>
        <taxon>Durocryptodira</taxon>
        <taxon>Americhelydia</taxon>
        <taxon>Chelonioidea</taxon>
        <taxon>Cheloniidae</taxon>
        <taxon>Chelonia</taxon>
    </lineage>
</organism>
<keyword evidence="3" id="KW-1185">Reference proteome</keyword>
<evidence type="ECO:0000256" key="1">
    <source>
        <dbReference type="SAM" id="MobiDB-lite"/>
    </source>
</evidence>
<proteinExistence type="predicted"/>
<sequence length="120" mass="13755">MKAKELRQAYQKAREANNQSSADLQTCHFYKELHSILSRDPTTTPNSTEDNSEDPESQAPTVNSKEEEVVDEEEEKEYGRPPAVQWARTCFDSTAIQPVLPVEHEQSCCLMRGKERWVNV</sequence>
<protein>
    <submittedName>
        <fullName evidence="2">Uncharacterized protein</fullName>
    </submittedName>
</protein>
<name>M7BT34_CHEMY</name>